<evidence type="ECO:0000313" key="9">
    <source>
        <dbReference type="Proteomes" id="UP000185568"/>
    </source>
</evidence>
<feature type="domain" description="Resolvase/invertase-type recombinase catalytic" evidence="7">
    <location>
        <begin position="1"/>
        <end position="144"/>
    </location>
</feature>
<dbReference type="InterPro" id="IPR050639">
    <property type="entry name" value="SSR_resolvase"/>
</dbReference>
<gene>
    <name evidence="8" type="ORF">BTO30_15495</name>
</gene>
<dbReference type="GO" id="GO:0003677">
    <property type="term" value="F:DNA binding"/>
    <property type="evidence" value="ECO:0007669"/>
    <property type="project" value="UniProtKB-KW"/>
</dbReference>
<reference evidence="8 9" key="1">
    <citation type="submission" date="2016-12" db="EMBL/GenBank/DDBJ databases">
        <title>Domibacillus antri genome sequencing.</title>
        <authorList>
            <person name="Verma A."/>
            <person name="Krishnamurthi S."/>
        </authorList>
    </citation>
    <scope>NUCLEOTIDE SEQUENCE [LARGE SCALE GENOMIC DNA]</scope>
    <source>
        <strain evidence="8 9">XD80</strain>
    </source>
</reference>
<dbReference type="CDD" id="cd03768">
    <property type="entry name" value="SR_ResInv"/>
    <property type="match status" value="1"/>
</dbReference>
<name>A0A1Q8Q1Z1_9BACI</name>
<evidence type="ECO:0000259" key="7">
    <source>
        <dbReference type="PROSITE" id="PS51736"/>
    </source>
</evidence>
<evidence type="ECO:0000313" key="8">
    <source>
        <dbReference type="EMBL" id="OLN21337.1"/>
    </source>
</evidence>
<accession>A0A1Q8Q1Z1</accession>
<dbReference type="OrthoDB" id="9797501at2"/>
<keyword evidence="3" id="KW-0238">DNA-binding</keyword>
<dbReference type="Proteomes" id="UP000185568">
    <property type="component" value="Unassembled WGS sequence"/>
</dbReference>
<dbReference type="PANTHER" id="PTHR30461">
    <property type="entry name" value="DNA-INVERTASE FROM LAMBDOID PROPHAGE"/>
    <property type="match status" value="1"/>
</dbReference>
<dbReference type="SMART" id="SM00857">
    <property type="entry name" value="Resolvase"/>
    <property type="match status" value="1"/>
</dbReference>
<dbReference type="PROSITE" id="PS00397">
    <property type="entry name" value="RECOMBINASES_1"/>
    <property type="match status" value="1"/>
</dbReference>
<organism evidence="8 9">
    <name type="scientific">Domibacillus antri</name>
    <dbReference type="NCBI Taxonomy" id="1714264"/>
    <lineage>
        <taxon>Bacteria</taxon>
        <taxon>Bacillati</taxon>
        <taxon>Bacillota</taxon>
        <taxon>Bacilli</taxon>
        <taxon>Bacillales</taxon>
        <taxon>Bacillaceae</taxon>
        <taxon>Domibacillus</taxon>
    </lineage>
</organism>
<dbReference type="PROSITE" id="PS51736">
    <property type="entry name" value="RECOMBINASES_3"/>
    <property type="match status" value="1"/>
</dbReference>
<evidence type="ECO:0000256" key="4">
    <source>
        <dbReference type="ARBA" id="ARBA00023172"/>
    </source>
</evidence>
<dbReference type="SUPFAM" id="SSF53041">
    <property type="entry name" value="Resolvase-like"/>
    <property type="match status" value="1"/>
</dbReference>
<comment type="caution">
    <text evidence="8">The sequence shown here is derived from an EMBL/GenBank/DDBJ whole genome shotgun (WGS) entry which is preliminary data.</text>
</comment>
<keyword evidence="9" id="KW-1185">Reference proteome</keyword>
<dbReference type="AlphaFoldDB" id="A0A1Q8Q1Z1"/>
<evidence type="ECO:0000256" key="5">
    <source>
        <dbReference type="PIRSR" id="PIRSR606118-50"/>
    </source>
</evidence>
<evidence type="ECO:0000256" key="6">
    <source>
        <dbReference type="PROSITE-ProRule" id="PRU10137"/>
    </source>
</evidence>
<evidence type="ECO:0000256" key="1">
    <source>
        <dbReference type="ARBA" id="ARBA00009913"/>
    </source>
</evidence>
<feature type="active site" description="O-(5'-phospho-DNA)-serine intermediate" evidence="5 6">
    <location>
        <position position="9"/>
    </location>
</feature>
<dbReference type="InterPro" id="IPR006120">
    <property type="entry name" value="Resolvase_HTH_dom"/>
</dbReference>
<dbReference type="GO" id="GO:0015074">
    <property type="term" value="P:DNA integration"/>
    <property type="evidence" value="ECO:0007669"/>
    <property type="project" value="UniProtKB-KW"/>
</dbReference>
<dbReference type="GO" id="GO:0000150">
    <property type="term" value="F:DNA strand exchange activity"/>
    <property type="evidence" value="ECO:0007669"/>
    <property type="project" value="InterPro"/>
</dbReference>
<proteinExistence type="inferred from homology"/>
<keyword evidence="2" id="KW-0229">DNA integration</keyword>
<dbReference type="EMBL" id="MSDU01000054">
    <property type="protein sequence ID" value="OLN21337.1"/>
    <property type="molecule type" value="Genomic_DNA"/>
</dbReference>
<dbReference type="InterPro" id="IPR006118">
    <property type="entry name" value="Recombinase_CS"/>
</dbReference>
<protein>
    <submittedName>
        <fullName evidence="8">Recombinase</fullName>
    </submittedName>
</protein>
<dbReference type="Pfam" id="PF00239">
    <property type="entry name" value="Resolvase"/>
    <property type="match status" value="1"/>
</dbReference>
<dbReference type="Gene3D" id="3.40.50.1390">
    <property type="entry name" value="Resolvase, N-terminal catalytic domain"/>
    <property type="match status" value="1"/>
</dbReference>
<dbReference type="InterPro" id="IPR036162">
    <property type="entry name" value="Resolvase-like_N_sf"/>
</dbReference>
<comment type="similarity">
    <text evidence="1">Belongs to the site-specific recombinase resolvase family.</text>
</comment>
<keyword evidence="4" id="KW-0233">DNA recombination</keyword>
<dbReference type="Gene3D" id="1.10.10.60">
    <property type="entry name" value="Homeodomain-like"/>
    <property type="match status" value="1"/>
</dbReference>
<sequence length="208" mass="24062">MIFGYARVSSIDQNLARQMKELEAFGCDKIFYDKQTGKNFARPGYQEMRSKMRFGDALVVHDLSRFGRNKQEIRNEWKAIIDEEIDIVVLNMPILDTRKYRELEGVGQLVSDLVLTLLSWMVEEERNRIRTSQKEGIAIAKEKGVYKGGKKKYRAEAKGKDKVVYDEVVRLLKQNESVMKIYRKTGVSRNTIYGIKKDIVEAAINEGQ</sequence>
<dbReference type="InterPro" id="IPR006119">
    <property type="entry name" value="Resolv_N"/>
</dbReference>
<evidence type="ECO:0000256" key="2">
    <source>
        <dbReference type="ARBA" id="ARBA00022908"/>
    </source>
</evidence>
<dbReference type="Pfam" id="PF02796">
    <property type="entry name" value="HTH_7"/>
    <property type="match status" value="1"/>
</dbReference>
<dbReference type="PANTHER" id="PTHR30461:SF26">
    <property type="entry name" value="RESOLVASE HOMOLOG YNEB"/>
    <property type="match status" value="1"/>
</dbReference>
<evidence type="ECO:0000256" key="3">
    <source>
        <dbReference type="ARBA" id="ARBA00023125"/>
    </source>
</evidence>